<dbReference type="GO" id="GO:0005345">
    <property type="term" value="F:purine nucleobase transmembrane transporter activity"/>
    <property type="evidence" value="ECO:0007669"/>
    <property type="project" value="TreeGrafter"/>
</dbReference>
<proteinExistence type="inferred from homology"/>
<dbReference type="GO" id="GO:0005886">
    <property type="term" value="C:plasma membrane"/>
    <property type="evidence" value="ECO:0007669"/>
    <property type="project" value="UniProtKB-SubCell"/>
</dbReference>
<keyword evidence="6 8" id="KW-1133">Transmembrane helix</keyword>
<feature type="transmembrane region" description="Helical" evidence="9">
    <location>
        <begin position="328"/>
        <end position="350"/>
    </location>
</feature>
<dbReference type="PANTHER" id="PTHR43337:SF1">
    <property type="entry name" value="XANTHINE_URACIL PERMEASE C887.17-RELATED"/>
    <property type="match status" value="1"/>
</dbReference>
<sequence length="482" mass="51218">MLDRWFRLRENKTTVSTEILAGVTTFLTMAYIIVVQPQVLSGRMFGLDTGMDFGAVTSATCISAAIATLIMGLYARYPIALAPGMGENFVFTLSLIPAAQVWIATEVQSGRLTPDATTPWSIALGVIFYSGVLFFLLSVLGLREKLLEAVSPSMRNAIASGIGLFIALLGLQGASIIIGTPSQIVKLSPRLASPDVIVFFVGLLVTAGLYSRRIPGSIVVGIIAATVLAVLLQWGVQKVPGLAENPLVKESALVQRFAPAGQLFSSPPSMAKTFAKMDLIHALAPPMIPFIFIFLFMDLFDTLGTLVGVSEQAGFIRDNRIPRAKQALMADAMGTVVGAVCGTSTVTSFIESAAGVEQGGRTGLTAVTVAALFLVAPFFAPVIEMIGSYPPITASALLIVGSMMMKNVVKIEWQRPAEAIPAFITMTGIVFSYSIADGLALGFITYPLVKFLAGEGRQVHWLMYALAAVLVVYLVLAKAHMG</sequence>
<dbReference type="KEGG" id="ttf:THTE_2790"/>
<evidence type="ECO:0000256" key="2">
    <source>
        <dbReference type="ARBA" id="ARBA00005697"/>
    </source>
</evidence>
<feature type="transmembrane region" description="Helical" evidence="9">
    <location>
        <begin position="429"/>
        <end position="449"/>
    </location>
</feature>
<dbReference type="Proteomes" id="UP000215086">
    <property type="component" value="Chromosome"/>
</dbReference>
<accession>A0A286RHH3</accession>
<protein>
    <submittedName>
        <fullName evidence="10">Xanthine/uracil/thiamine/ascorbate permease family protein</fullName>
    </submittedName>
</protein>
<evidence type="ECO:0000256" key="4">
    <source>
        <dbReference type="ARBA" id="ARBA00022475"/>
    </source>
</evidence>
<feature type="transmembrane region" description="Helical" evidence="9">
    <location>
        <begin position="154"/>
        <end position="179"/>
    </location>
</feature>
<dbReference type="Pfam" id="PF00860">
    <property type="entry name" value="Xan_ur_permease"/>
    <property type="match status" value="1"/>
</dbReference>
<feature type="transmembrane region" description="Helical" evidence="9">
    <location>
        <begin position="53"/>
        <end position="75"/>
    </location>
</feature>
<evidence type="ECO:0000256" key="9">
    <source>
        <dbReference type="SAM" id="Phobius"/>
    </source>
</evidence>
<evidence type="ECO:0000256" key="8">
    <source>
        <dbReference type="PIRNR" id="PIRNR005353"/>
    </source>
</evidence>
<dbReference type="RefSeq" id="WP_095415467.1">
    <property type="nucleotide sequence ID" value="NZ_CP018477.1"/>
</dbReference>
<feature type="transmembrane region" description="Helical" evidence="9">
    <location>
        <begin position="217"/>
        <end position="236"/>
    </location>
</feature>
<dbReference type="InterPro" id="IPR026033">
    <property type="entry name" value="Azg-like_bact_archaea"/>
</dbReference>
<organism evidence="10 11">
    <name type="scientific">Thermogutta terrifontis</name>
    <dbReference type="NCBI Taxonomy" id="1331910"/>
    <lineage>
        <taxon>Bacteria</taxon>
        <taxon>Pseudomonadati</taxon>
        <taxon>Planctomycetota</taxon>
        <taxon>Planctomycetia</taxon>
        <taxon>Pirellulales</taxon>
        <taxon>Thermoguttaceae</taxon>
        <taxon>Thermogutta</taxon>
    </lineage>
</organism>
<keyword evidence="5 8" id="KW-0812">Transmembrane</keyword>
<dbReference type="InterPro" id="IPR006043">
    <property type="entry name" value="NCS2"/>
</dbReference>
<reference evidence="10 11" key="1">
    <citation type="journal article" name="Front. Microbiol.">
        <title>Sugar Metabolism of the First Thermophilic Planctomycete Thermogutta terrifontis: Comparative Genomic and Transcriptomic Approaches.</title>
        <authorList>
            <person name="Elcheninov A.G."/>
            <person name="Menzel P."/>
            <person name="Gudbergsdottir S.R."/>
            <person name="Slesarev A.I."/>
            <person name="Kadnikov V.V."/>
            <person name="Krogh A."/>
            <person name="Bonch-Osmolovskaya E.A."/>
            <person name="Peng X."/>
            <person name="Kublanov I.V."/>
        </authorList>
    </citation>
    <scope>NUCLEOTIDE SEQUENCE [LARGE SCALE GENOMIC DNA]</scope>
    <source>
        <strain evidence="10 11">R1</strain>
    </source>
</reference>
<feature type="transmembrane region" description="Helical" evidence="9">
    <location>
        <begin position="362"/>
        <end position="380"/>
    </location>
</feature>
<keyword evidence="7 8" id="KW-0472">Membrane</keyword>
<evidence type="ECO:0000256" key="3">
    <source>
        <dbReference type="ARBA" id="ARBA00022448"/>
    </source>
</evidence>
<dbReference type="EMBL" id="CP018477">
    <property type="protein sequence ID" value="ASV75392.1"/>
    <property type="molecule type" value="Genomic_DNA"/>
</dbReference>
<gene>
    <name evidence="10" type="ORF">THTE_2790</name>
</gene>
<feature type="transmembrane region" description="Helical" evidence="9">
    <location>
        <begin position="12"/>
        <end position="33"/>
    </location>
</feature>
<evidence type="ECO:0000256" key="1">
    <source>
        <dbReference type="ARBA" id="ARBA00004651"/>
    </source>
</evidence>
<dbReference type="InterPro" id="IPR045018">
    <property type="entry name" value="Azg-like"/>
</dbReference>
<keyword evidence="4 8" id="KW-1003">Cell membrane</keyword>
<dbReference type="PIRSF" id="PIRSF005353">
    <property type="entry name" value="PbuG"/>
    <property type="match status" value="1"/>
</dbReference>
<feature type="transmembrane region" description="Helical" evidence="9">
    <location>
        <begin position="120"/>
        <end position="142"/>
    </location>
</feature>
<comment type="similarity">
    <text evidence="2 8">Belongs to the nucleobase:cation symporter-2 (NCS2) (TC 2.A.40) family. Azg-like subfamily.</text>
</comment>
<evidence type="ECO:0000256" key="5">
    <source>
        <dbReference type="ARBA" id="ARBA00022692"/>
    </source>
</evidence>
<feature type="transmembrane region" description="Helical" evidence="9">
    <location>
        <begin position="191"/>
        <end position="210"/>
    </location>
</feature>
<name>A0A286RHH3_9BACT</name>
<keyword evidence="3 8" id="KW-0813">Transport</keyword>
<dbReference type="PANTHER" id="PTHR43337">
    <property type="entry name" value="XANTHINE/URACIL PERMEASE C887.17-RELATED"/>
    <property type="match status" value="1"/>
</dbReference>
<dbReference type="AlphaFoldDB" id="A0A286RHH3"/>
<feature type="transmembrane region" description="Helical" evidence="9">
    <location>
        <begin position="392"/>
        <end position="409"/>
    </location>
</feature>
<evidence type="ECO:0000256" key="6">
    <source>
        <dbReference type="ARBA" id="ARBA00022989"/>
    </source>
</evidence>
<evidence type="ECO:0000256" key="7">
    <source>
        <dbReference type="ARBA" id="ARBA00023136"/>
    </source>
</evidence>
<evidence type="ECO:0000313" key="10">
    <source>
        <dbReference type="EMBL" id="ASV75392.1"/>
    </source>
</evidence>
<dbReference type="OrthoDB" id="9808458at2"/>
<keyword evidence="11" id="KW-1185">Reference proteome</keyword>
<feature type="transmembrane region" description="Helical" evidence="9">
    <location>
        <begin position="461"/>
        <end position="481"/>
    </location>
</feature>
<evidence type="ECO:0000313" key="11">
    <source>
        <dbReference type="Proteomes" id="UP000215086"/>
    </source>
</evidence>
<comment type="subcellular location">
    <subcellularLocation>
        <location evidence="1 8">Cell membrane</location>
        <topology evidence="1 8">Multi-pass membrane protein</topology>
    </subcellularLocation>
</comment>